<proteinExistence type="predicted"/>
<dbReference type="OrthoDB" id="4073278at2"/>
<protein>
    <submittedName>
        <fullName evidence="1">S-adenosyl methyltransferase</fullName>
    </submittedName>
</protein>
<reference evidence="2" key="1">
    <citation type="submission" date="2016-06" db="EMBL/GenBank/DDBJ databases">
        <authorList>
            <person name="Varghese N."/>
        </authorList>
    </citation>
    <scope>NUCLEOTIDE SEQUENCE [LARGE SCALE GENOMIC DNA]</scope>
    <source>
        <strain evidence="2">DSM 45344</strain>
    </source>
</reference>
<evidence type="ECO:0000313" key="1">
    <source>
        <dbReference type="EMBL" id="SBV25781.1"/>
    </source>
</evidence>
<dbReference type="EMBL" id="LT598496">
    <property type="protein sequence ID" value="SBV25781.1"/>
    <property type="molecule type" value="Genomic_DNA"/>
</dbReference>
<evidence type="ECO:0000313" key="2">
    <source>
        <dbReference type="Proteomes" id="UP000199393"/>
    </source>
</evidence>
<dbReference type="CDD" id="cd02440">
    <property type="entry name" value="AdoMet_MTases"/>
    <property type="match status" value="1"/>
</dbReference>
<accession>A0A1C3MZN2</accession>
<dbReference type="PATRIC" id="fig|307121.4.peg.1292"/>
<dbReference type="SUPFAM" id="SSF53335">
    <property type="entry name" value="S-adenosyl-L-methionine-dependent methyltransferases"/>
    <property type="match status" value="1"/>
</dbReference>
<name>A0A1C3MZN2_9ACTN</name>
<dbReference type="InterPro" id="IPR006764">
    <property type="entry name" value="SAM_dep_MeTrfase_SAV2177_type"/>
</dbReference>
<dbReference type="GO" id="GO:0008168">
    <property type="term" value="F:methyltransferase activity"/>
    <property type="evidence" value="ECO:0007669"/>
    <property type="project" value="UniProtKB-KW"/>
</dbReference>
<dbReference type="STRING" id="307121.GA0070620_1261"/>
<dbReference type="Gene3D" id="3.40.50.150">
    <property type="entry name" value="Vaccinia Virus protein VP39"/>
    <property type="match status" value="1"/>
</dbReference>
<dbReference type="RefSeq" id="WP_091588985.1">
    <property type="nucleotide sequence ID" value="NZ_JBHRWG010000003.1"/>
</dbReference>
<dbReference type="PIRSF" id="PIRSF017393">
    <property type="entry name" value="MTase_SAV2177"/>
    <property type="match status" value="1"/>
</dbReference>
<sequence length="272" mass="29580">MAGTTNGGGEAKPATAARIYDYYLGGTYNFPADREAAEKMMQVLPLGPKLAQTNRAFLRRAVRHLAESGVRQFLDIGSGIPTEGNVHEIVQQVAPDARVVYVDLDPVAVAESLELLDGNAHADAIRGDLRDPQSILSHPQVRALIDFDRPVALILAAVLHFVPDDEVAYDAVGTLRAALAPGSYLVMSHATADEGERPQDDLDVAHEIYRQRTATPLGLRSRSRLERFFAGLDLVEPGLVWLPQWRPTPDDPQYFTADPKQSSGLAAVGRVP</sequence>
<keyword evidence="2" id="KW-1185">Reference proteome</keyword>
<dbReference type="Pfam" id="PF04672">
    <property type="entry name" value="Methyltransf_19"/>
    <property type="match status" value="1"/>
</dbReference>
<dbReference type="Proteomes" id="UP000199393">
    <property type="component" value="Chromosome I"/>
</dbReference>
<keyword evidence="1" id="KW-0489">Methyltransferase</keyword>
<gene>
    <name evidence="1" type="ORF">GA0070620_1261</name>
</gene>
<dbReference type="InterPro" id="IPR029063">
    <property type="entry name" value="SAM-dependent_MTases_sf"/>
</dbReference>
<dbReference type="AlphaFoldDB" id="A0A1C3MZN2"/>
<keyword evidence="1" id="KW-0808">Transferase</keyword>
<dbReference type="GO" id="GO:0032259">
    <property type="term" value="P:methylation"/>
    <property type="evidence" value="ECO:0007669"/>
    <property type="project" value="UniProtKB-KW"/>
</dbReference>
<organism evidence="1 2">
    <name type="scientific">Micromonospora krabiensis</name>
    <dbReference type="NCBI Taxonomy" id="307121"/>
    <lineage>
        <taxon>Bacteria</taxon>
        <taxon>Bacillati</taxon>
        <taxon>Actinomycetota</taxon>
        <taxon>Actinomycetes</taxon>
        <taxon>Micromonosporales</taxon>
        <taxon>Micromonosporaceae</taxon>
        <taxon>Micromonospora</taxon>
    </lineage>
</organism>